<feature type="compositionally biased region" description="Polar residues" evidence="1">
    <location>
        <begin position="348"/>
        <end position="359"/>
    </location>
</feature>
<name>A0AA36FGZ2_OCTVU</name>
<evidence type="ECO:0000256" key="1">
    <source>
        <dbReference type="SAM" id="MobiDB-lite"/>
    </source>
</evidence>
<feature type="compositionally biased region" description="Basic and acidic residues" evidence="1">
    <location>
        <begin position="360"/>
        <end position="402"/>
    </location>
</feature>
<dbReference type="EMBL" id="OX597828">
    <property type="protein sequence ID" value="CAI9734048.1"/>
    <property type="molecule type" value="Genomic_DNA"/>
</dbReference>
<feature type="region of interest" description="Disordered" evidence="1">
    <location>
        <begin position="281"/>
        <end position="425"/>
    </location>
</feature>
<evidence type="ECO:0000313" key="3">
    <source>
        <dbReference type="EMBL" id="CAI9734048.1"/>
    </source>
</evidence>
<organism evidence="3 4">
    <name type="scientific">Octopus vulgaris</name>
    <name type="common">Common octopus</name>
    <dbReference type="NCBI Taxonomy" id="6645"/>
    <lineage>
        <taxon>Eukaryota</taxon>
        <taxon>Metazoa</taxon>
        <taxon>Spiralia</taxon>
        <taxon>Lophotrochozoa</taxon>
        <taxon>Mollusca</taxon>
        <taxon>Cephalopoda</taxon>
        <taxon>Coleoidea</taxon>
        <taxon>Octopodiformes</taxon>
        <taxon>Octopoda</taxon>
        <taxon>Incirrata</taxon>
        <taxon>Octopodidae</taxon>
        <taxon>Octopus</taxon>
    </lineage>
</organism>
<feature type="compositionally biased region" description="Polar residues" evidence="1">
    <location>
        <begin position="138"/>
        <end position="160"/>
    </location>
</feature>
<dbReference type="AlphaFoldDB" id="A0AA36FGZ2"/>
<evidence type="ECO:0000259" key="2">
    <source>
        <dbReference type="PROSITE" id="PS50812"/>
    </source>
</evidence>
<protein>
    <recommendedName>
        <fullName evidence="2">PWWP domain-containing protein</fullName>
    </recommendedName>
</protein>
<dbReference type="Proteomes" id="UP001162480">
    <property type="component" value="Chromosome 15"/>
</dbReference>
<sequence>MCAAVTYSPGDVVWAKVPRYPWWPAEVVAQEDCKIVNHGKKNPIAYITFPCEDAYDIIRSESNILPFNTEHKKNYIKKGENLPNDLSQRFLMALKCAQKAAKDNTDVTHKKSSSVKNPNDSIFNSSLNSKSSVAGSSHNQADLLSDSPPATSGASSTITSYTNETSDHLKYTCSQCNFSTCRLNLMLIHYKPEENVLRCPSLPESFVANADSRKRRMVENDAYLRSQHYKAPRRLSTPEVTSRVPCYARKPASPPPQKALPTTAHDRGSCYMFHDEPIRQPAHKPSFSYRSLQKKKDNSSSAGENENSKRSISSFTQPKTYTKLKSSKDQRNGVLSIGNTEKRKEFQMKSSYDTSTPSENKLERPTRRPHSSGEKRSNGEKDEKEEETTTRKKLLYSEKKNSDSNLENKSGSSDESSFGTDDEMCDTITSSKADSPVVENDAVWVKFNKYPFWPALISKVYKKKQHIYRLGIRFFGEILSKESLEFGIRYNKESVIPFNDLRKEEFIKKGEESEYKEKFSLALKKVNEFLRKGDSEITSDNTDQYIYKSSCSSPDPSQYDKTDADNSIASEPSSWYPVDNVNIVEDRQTVEMVSSVLVDTPEDVCQTVLELDASEQSKELSTLPLVTRLFFMILMLKFLSPLLQTDRTILEEMKKYLLNLTINIP</sequence>
<feature type="compositionally biased region" description="Polar residues" evidence="1">
    <location>
        <begin position="299"/>
        <end position="324"/>
    </location>
</feature>
<dbReference type="CDD" id="cd06080">
    <property type="entry name" value="PWWP_MUM1-like"/>
    <property type="match status" value="1"/>
</dbReference>
<feature type="region of interest" description="Disordered" evidence="1">
    <location>
        <begin position="105"/>
        <end position="160"/>
    </location>
</feature>
<keyword evidence="4" id="KW-1185">Reference proteome</keyword>
<dbReference type="InterPro" id="IPR035504">
    <property type="entry name" value="MUM1-like_PWWP"/>
</dbReference>
<dbReference type="InterPro" id="IPR000313">
    <property type="entry name" value="PWWP_dom"/>
</dbReference>
<gene>
    <name evidence="3" type="ORF">OCTVUL_1B027326</name>
</gene>
<dbReference type="SUPFAM" id="SSF63748">
    <property type="entry name" value="Tudor/PWWP/MBT"/>
    <property type="match status" value="2"/>
</dbReference>
<proteinExistence type="predicted"/>
<evidence type="ECO:0000313" key="4">
    <source>
        <dbReference type="Proteomes" id="UP001162480"/>
    </source>
</evidence>
<dbReference type="CDD" id="cd05162">
    <property type="entry name" value="PWWP"/>
    <property type="match status" value="1"/>
</dbReference>
<feature type="compositionally biased region" description="Polar residues" evidence="1">
    <location>
        <begin position="403"/>
        <end position="419"/>
    </location>
</feature>
<feature type="domain" description="PWWP" evidence="2">
    <location>
        <begin position="9"/>
        <end position="29"/>
    </location>
</feature>
<feature type="region of interest" description="Disordered" evidence="1">
    <location>
        <begin position="232"/>
        <end position="268"/>
    </location>
</feature>
<dbReference type="Pfam" id="PF00855">
    <property type="entry name" value="PWWP"/>
    <property type="match status" value="2"/>
</dbReference>
<feature type="compositionally biased region" description="Low complexity" evidence="1">
    <location>
        <begin position="121"/>
        <end position="137"/>
    </location>
</feature>
<dbReference type="Gene3D" id="2.30.30.140">
    <property type="match status" value="2"/>
</dbReference>
<dbReference type="PROSITE" id="PS50812">
    <property type="entry name" value="PWWP"/>
    <property type="match status" value="2"/>
</dbReference>
<feature type="domain" description="PWWP" evidence="2">
    <location>
        <begin position="439"/>
        <end position="477"/>
    </location>
</feature>
<reference evidence="3" key="1">
    <citation type="submission" date="2023-08" db="EMBL/GenBank/DDBJ databases">
        <authorList>
            <person name="Alioto T."/>
            <person name="Alioto T."/>
            <person name="Gomez Garrido J."/>
        </authorList>
    </citation>
    <scope>NUCLEOTIDE SEQUENCE</scope>
</reference>
<accession>A0AA36FGZ2</accession>